<keyword evidence="2" id="KW-1185">Reference proteome</keyword>
<protein>
    <submittedName>
        <fullName evidence="1">Uncharacterized protein</fullName>
    </submittedName>
</protein>
<accession>A0A9W8JG10</accession>
<feature type="non-terminal residue" evidence="1">
    <location>
        <position position="1"/>
    </location>
</feature>
<dbReference type="Gene3D" id="2.80.10.50">
    <property type="match status" value="1"/>
</dbReference>
<evidence type="ECO:0000313" key="2">
    <source>
        <dbReference type="Proteomes" id="UP001140091"/>
    </source>
</evidence>
<evidence type="ECO:0000313" key="1">
    <source>
        <dbReference type="EMBL" id="KAJ2933852.1"/>
    </source>
</evidence>
<name>A0A9W8JG10_9AGAR</name>
<sequence length="151" mass="16927">MSLENGTYIILNQLTKGPVGGAERSGDVSKVISLPGGVRPPFWKFTKVHDGLYKITQESGTSIEIDRLLFLSDRVEDNDLTTWKVEHVPQQGKNAYIITHTLSGPTSGWVLNEYEPFNQVAVRPLIVFPTYPPRYPPGEVFDIVRVEDDVN</sequence>
<dbReference type="AlphaFoldDB" id="A0A9W8JG10"/>
<comment type="caution">
    <text evidence="1">The sequence shown here is derived from an EMBL/GenBank/DDBJ whole genome shotgun (WGS) entry which is preliminary data.</text>
</comment>
<dbReference type="GO" id="GO:0004867">
    <property type="term" value="F:serine-type endopeptidase inhibitor activity"/>
    <property type="evidence" value="ECO:0007669"/>
    <property type="project" value="InterPro"/>
</dbReference>
<dbReference type="CDD" id="cd23428">
    <property type="entry name" value="beta-trefoil_Ricin_SPI"/>
    <property type="match status" value="1"/>
</dbReference>
<dbReference type="EMBL" id="JANBPK010000732">
    <property type="protein sequence ID" value="KAJ2933852.1"/>
    <property type="molecule type" value="Genomic_DNA"/>
</dbReference>
<dbReference type="OrthoDB" id="3439489at2759"/>
<gene>
    <name evidence="1" type="ORF">H1R20_g3239</name>
</gene>
<proteinExistence type="predicted"/>
<organism evidence="1 2">
    <name type="scientific">Candolleomyces eurysporus</name>
    <dbReference type="NCBI Taxonomy" id="2828524"/>
    <lineage>
        <taxon>Eukaryota</taxon>
        <taxon>Fungi</taxon>
        <taxon>Dikarya</taxon>
        <taxon>Basidiomycota</taxon>
        <taxon>Agaricomycotina</taxon>
        <taxon>Agaricomycetes</taxon>
        <taxon>Agaricomycetidae</taxon>
        <taxon>Agaricales</taxon>
        <taxon>Agaricineae</taxon>
        <taxon>Psathyrellaceae</taxon>
        <taxon>Candolleomyces</taxon>
    </lineage>
</organism>
<reference evidence="1" key="1">
    <citation type="submission" date="2022-06" db="EMBL/GenBank/DDBJ databases">
        <title>Genome Sequence of Candolleomyces eurysporus.</title>
        <authorList>
            <person name="Buettner E."/>
        </authorList>
    </citation>
    <scope>NUCLEOTIDE SEQUENCE</scope>
    <source>
        <strain evidence="1">VTCC 930004</strain>
    </source>
</reference>
<dbReference type="Pfam" id="PF16850">
    <property type="entry name" value="Inhibitor_I66"/>
    <property type="match status" value="1"/>
</dbReference>
<dbReference type="Proteomes" id="UP001140091">
    <property type="component" value="Unassembled WGS sequence"/>
</dbReference>
<dbReference type="InterPro" id="IPR031755">
    <property type="entry name" value="Inhibitor_I66"/>
</dbReference>